<evidence type="ECO:0000313" key="2">
    <source>
        <dbReference type="EMBL" id="QEG42785.1"/>
    </source>
</evidence>
<feature type="transmembrane region" description="Helical" evidence="1">
    <location>
        <begin position="129"/>
        <end position="147"/>
    </location>
</feature>
<proteinExistence type="predicted"/>
<dbReference type="EMBL" id="CP042914">
    <property type="protein sequence ID" value="QEG42785.1"/>
    <property type="molecule type" value="Genomic_DNA"/>
</dbReference>
<keyword evidence="3" id="KW-1185">Reference proteome</keyword>
<organism evidence="2 3">
    <name type="scientific">Roseimaritima ulvae</name>
    <dbReference type="NCBI Taxonomy" id="980254"/>
    <lineage>
        <taxon>Bacteria</taxon>
        <taxon>Pseudomonadati</taxon>
        <taxon>Planctomycetota</taxon>
        <taxon>Planctomycetia</taxon>
        <taxon>Pirellulales</taxon>
        <taxon>Pirellulaceae</taxon>
        <taxon>Roseimaritima</taxon>
    </lineage>
</organism>
<keyword evidence="1" id="KW-0812">Transmembrane</keyword>
<dbReference type="PANTHER" id="PTHR36833">
    <property type="entry name" value="SLR0610 PROTEIN-RELATED"/>
    <property type="match status" value="1"/>
</dbReference>
<evidence type="ECO:0008006" key="4">
    <source>
        <dbReference type="Google" id="ProtNLM"/>
    </source>
</evidence>
<feature type="transmembrane region" description="Helical" evidence="1">
    <location>
        <begin position="167"/>
        <end position="192"/>
    </location>
</feature>
<keyword evidence="1" id="KW-0472">Membrane</keyword>
<feature type="transmembrane region" description="Helical" evidence="1">
    <location>
        <begin position="259"/>
        <end position="278"/>
    </location>
</feature>
<dbReference type="OrthoDB" id="3818833at2"/>
<dbReference type="AlphaFoldDB" id="A0A5B9QZD2"/>
<feature type="transmembrane region" description="Helical" evidence="1">
    <location>
        <begin position="72"/>
        <end position="92"/>
    </location>
</feature>
<accession>A0A5B9QZD2</accession>
<keyword evidence="1" id="KW-1133">Transmembrane helix</keyword>
<gene>
    <name evidence="2" type="ORF">UC8_48270</name>
</gene>
<name>A0A5B9QZD2_9BACT</name>
<feature type="transmembrane region" description="Helical" evidence="1">
    <location>
        <begin position="220"/>
        <end position="239"/>
    </location>
</feature>
<dbReference type="PANTHER" id="PTHR36833:SF2">
    <property type="entry name" value="SLR0610 PROTEIN"/>
    <property type="match status" value="1"/>
</dbReference>
<dbReference type="KEGG" id="rul:UC8_48270"/>
<reference evidence="2 3" key="1">
    <citation type="submission" date="2019-08" db="EMBL/GenBank/DDBJ databases">
        <title>Deep-cultivation of Planctomycetes and their phenomic and genomic characterization uncovers novel biology.</title>
        <authorList>
            <person name="Wiegand S."/>
            <person name="Jogler M."/>
            <person name="Boedeker C."/>
            <person name="Pinto D."/>
            <person name="Vollmers J."/>
            <person name="Rivas-Marin E."/>
            <person name="Kohn T."/>
            <person name="Peeters S.H."/>
            <person name="Heuer A."/>
            <person name="Rast P."/>
            <person name="Oberbeckmann S."/>
            <person name="Bunk B."/>
            <person name="Jeske O."/>
            <person name="Meyerdierks A."/>
            <person name="Storesund J.E."/>
            <person name="Kallscheuer N."/>
            <person name="Luecker S."/>
            <person name="Lage O.M."/>
            <person name="Pohl T."/>
            <person name="Merkel B.J."/>
            <person name="Hornburger P."/>
            <person name="Mueller R.-W."/>
            <person name="Bruemmer F."/>
            <person name="Labrenz M."/>
            <person name="Spormann A.M."/>
            <person name="Op den Camp H."/>
            <person name="Overmann J."/>
            <person name="Amann R."/>
            <person name="Jetten M.S.M."/>
            <person name="Mascher T."/>
            <person name="Medema M.H."/>
            <person name="Devos D.P."/>
            <person name="Kaster A.-K."/>
            <person name="Ovreas L."/>
            <person name="Rohde M."/>
            <person name="Galperin M.Y."/>
            <person name="Jogler C."/>
        </authorList>
    </citation>
    <scope>NUCLEOTIDE SEQUENCE [LARGE SCALE GENOMIC DNA]</scope>
    <source>
        <strain evidence="2 3">UC8</strain>
    </source>
</reference>
<sequence>MTPAVPQKHRPHYAKVFLTFARNSLVRDMTFRANFLFQCISSISWTLMNVGFYLIIFQFTPSIGDDTGWEKYQFFVFLATTWFVNSLVQAFFMPNAEEFSELIRTGGLDFALLKPIDTQFLISFRRVDWSALSNFAVGLVMLVWSMFKLSTREVDPMHFSVLSIVLYVFYILCGVLIMYSLMICLSATSIWLGRNQTLYNFWFYITNFSRYPMEIYQRSWGWSLWGLFTFAIPVLVVVNVPARILARPLNPREWWETPLALFAILATVISLVSSRWVFRRALGSYRSASS</sequence>
<evidence type="ECO:0000313" key="3">
    <source>
        <dbReference type="Proteomes" id="UP000325286"/>
    </source>
</evidence>
<feature type="transmembrane region" description="Helical" evidence="1">
    <location>
        <begin position="35"/>
        <end position="60"/>
    </location>
</feature>
<dbReference type="RefSeq" id="WP_068142139.1">
    <property type="nucleotide sequence ID" value="NZ_CP042914.1"/>
</dbReference>
<dbReference type="Proteomes" id="UP000325286">
    <property type="component" value="Chromosome"/>
</dbReference>
<protein>
    <recommendedName>
        <fullName evidence="4">ABC-2 family transporter protein</fullName>
    </recommendedName>
</protein>
<evidence type="ECO:0000256" key="1">
    <source>
        <dbReference type="SAM" id="Phobius"/>
    </source>
</evidence>
<dbReference type="InterPro" id="IPR010390">
    <property type="entry name" value="ABC-2_transporter-like"/>
</dbReference>
<dbReference type="Pfam" id="PF06182">
    <property type="entry name" value="ABC2_membrane_6"/>
    <property type="match status" value="1"/>
</dbReference>